<dbReference type="InterPro" id="IPR040521">
    <property type="entry name" value="KDZ"/>
</dbReference>
<evidence type="ECO:0000313" key="3">
    <source>
        <dbReference type="Proteomes" id="UP000218334"/>
    </source>
</evidence>
<sequence length="337" mass="38262">MSGWPSDLHISSDLKLQPVIPKFHEPAHKAERHHKFSCNLVKGLGNCDCEGPECIWGGHNNLGNLMKTMGPGSCHDVLDNHFSFWNWLKYIGMGKALIQKYKAAIWERNVQVEGHRGLSTNLPVDLVAQWDLLCVEWENDTFPKSVENPFHVDGEFLSKKEVEKELEEEEEERKHKGGVVRHATSADKFLILGLELEESQRKVRTMAAKHTNKTLTESQDTSLMDQRNAWAPLRGIYLLGLLQYLADIHESNGLSLEDTDLNLEAIKLWLPSSVPADSQGSVCIEGLPDMEDRLWTVQCNDALQGIWHMLHLKLRMVQFKNKNTRGQQATGNRRLGS</sequence>
<feature type="coiled-coil region" evidence="1">
    <location>
        <begin position="152"/>
        <end position="179"/>
    </location>
</feature>
<dbReference type="AlphaFoldDB" id="A0A2H3BVL7"/>
<dbReference type="STRING" id="1076256.A0A2H3BVL7"/>
<accession>A0A2H3BVL7</accession>
<protein>
    <recommendedName>
        <fullName evidence="4">CxC2-like cysteine cluster KDZ transposase-associated domain-containing protein</fullName>
    </recommendedName>
</protein>
<keyword evidence="3" id="KW-1185">Reference proteome</keyword>
<dbReference type="Proteomes" id="UP000218334">
    <property type="component" value="Unassembled WGS sequence"/>
</dbReference>
<name>A0A2H3BVL7_9AGAR</name>
<gene>
    <name evidence="2" type="ORF">ARMSODRAFT_987945</name>
</gene>
<keyword evidence="1" id="KW-0175">Coiled coil</keyword>
<reference evidence="3" key="1">
    <citation type="journal article" date="2017" name="Nat. Ecol. Evol.">
        <title>Genome expansion and lineage-specific genetic innovations in the forest pathogenic fungi Armillaria.</title>
        <authorList>
            <person name="Sipos G."/>
            <person name="Prasanna A.N."/>
            <person name="Walter M.C."/>
            <person name="O'Connor E."/>
            <person name="Balint B."/>
            <person name="Krizsan K."/>
            <person name="Kiss B."/>
            <person name="Hess J."/>
            <person name="Varga T."/>
            <person name="Slot J."/>
            <person name="Riley R."/>
            <person name="Boka B."/>
            <person name="Rigling D."/>
            <person name="Barry K."/>
            <person name="Lee J."/>
            <person name="Mihaltcheva S."/>
            <person name="LaButti K."/>
            <person name="Lipzen A."/>
            <person name="Waldron R."/>
            <person name="Moloney N.M."/>
            <person name="Sperisen C."/>
            <person name="Kredics L."/>
            <person name="Vagvoelgyi C."/>
            <person name="Patrignani A."/>
            <person name="Fitzpatrick D."/>
            <person name="Nagy I."/>
            <person name="Doyle S."/>
            <person name="Anderson J.B."/>
            <person name="Grigoriev I.V."/>
            <person name="Gueldener U."/>
            <person name="Muensterkoetter M."/>
            <person name="Nagy L.G."/>
        </authorList>
    </citation>
    <scope>NUCLEOTIDE SEQUENCE [LARGE SCALE GENOMIC DNA]</scope>
    <source>
        <strain evidence="3">28-4</strain>
    </source>
</reference>
<dbReference type="EMBL" id="KZ293425">
    <property type="protein sequence ID" value="PBK71032.1"/>
    <property type="molecule type" value="Genomic_DNA"/>
</dbReference>
<evidence type="ECO:0000256" key="1">
    <source>
        <dbReference type="SAM" id="Coils"/>
    </source>
</evidence>
<evidence type="ECO:0008006" key="4">
    <source>
        <dbReference type="Google" id="ProtNLM"/>
    </source>
</evidence>
<organism evidence="2 3">
    <name type="scientific">Armillaria solidipes</name>
    <dbReference type="NCBI Taxonomy" id="1076256"/>
    <lineage>
        <taxon>Eukaryota</taxon>
        <taxon>Fungi</taxon>
        <taxon>Dikarya</taxon>
        <taxon>Basidiomycota</taxon>
        <taxon>Agaricomycotina</taxon>
        <taxon>Agaricomycetes</taxon>
        <taxon>Agaricomycetidae</taxon>
        <taxon>Agaricales</taxon>
        <taxon>Marasmiineae</taxon>
        <taxon>Physalacriaceae</taxon>
        <taxon>Armillaria</taxon>
    </lineage>
</organism>
<dbReference type="Pfam" id="PF18758">
    <property type="entry name" value="KDZ"/>
    <property type="match status" value="1"/>
</dbReference>
<proteinExistence type="predicted"/>
<evidence type="ECO:0000313" key="2">
    <source>
        <dbReference type="EMBL" id="PBK71032.1"/>
    </source>
</evidence>